<accession>A0AAF0D218</accession>
<keyword evidence="1" id="KW-0812">Transmembrane</keyword>
<proteinExistence type="predicted"/>
<gene>
    <name evidence="2" type="ORF">OdinLCB4_006715</name>
</gene>
<organism evidence="2 3">
    <name type="scientific">Odinarchaeota yellowstonii (strain LCB_4)</name>
    <dbReference type="NCBI Taxonomy" id="1841599"/>
    <lineage>
        <taxon>Archaea</taxon>
        <taxon>Promethearchaeati</taxon>
        <taxon>Candidatus Odinarchaeota</taxon>
        <taxon>Candidatus Odinarchaeia</taxon>
        <taxon>Candidatus Odinarchaeales</taxon>
        <taxon>Candidatus Odinarchaeaceae</taxon>
        <taxon>Candidatus Odinarchaeum</taxon>
    </lineage>
</organism>
<dbReference type="InterPro" id="IPR045407">
    <property type="entry name" value="DUF6512"/>
</dbReference>
<reference evidence="2" key="2">
    <citation type="journal article" date="2022" name="Nat. Microbiol.">
        <title>A closed Candidatus Odinarchaeum chromosome exposes Asgard archaeal viruses.</title>
        <authorList>
            <person name="Tamarit D."/>
            <person name="Caceres E.F."/>
            <person name="Krupovic M."/>
            <person name="Nijland R."/>
            <person name="Eme L."/>
            <person name="Robinson N.P."/>
            <person name="Ettema T.J.G."/>
        </authorList>
    </citation>
    <scope>NUCLEOTIDE SEQUENCE</scope>
    <source>
        <strain evidence="2">LCB_4</strain>
    </source>
</reference>
<evidence type="ECO:0000313" key="2">
    <source>
        <dbReference type="EMBL" id="WEU40158.1"/>
    </source>
</evidence>
<dbReference type="AlphaFoldDB" id="A0AAF0D218"/>
<keyword evidence="1" id="KW-0472">Membrane</keyword>
<name>A0AAF0D218_ODILC</name>
<evidence type="ECO:0000313" key="3">
    <source>
        <dbReference type="Proteomes" id="UP000186851"/>
    </source>
</evidence>
<keyword evidence="1" id="KW-1133">Transmembrane helix</keyword>
<feature type="transmembrane region" description="Helical" evidence="1">
    <location>
        <begin position="28"/>
        <end position="46"/>
    </location>
</feature>
<dbReference type="KEGG" id="oyw:OdinLCB4_006715"/>
<dbReference type="Pfam" id="PF20122">
    <property type="entry name" value="DUF6512"/>
    <property type="match status" value="1"/>
</dbReference>
<protein>
    <submittedName>
        <fullName evidence="2">DUF6512 family protein</fullName>
    </submittedName>
</protein>
<sequence>MHFAFEFSGGFTLVGVFAAVNESVYEHLKLGFWPAVFFIPLEYSFVKGKVNNFMLAKTAAALIIPASIIGIFYLYSTILGGDLLILDLATFIIAVIIGQVAGYKILSYRMFSKRVERGAVIVLIVFMVVFPLLTFYPPEMFIFQDPVSGLYGIHYF</sequence>
<feature type="transmembrane region" description="Helical" evidence="1">
    <location>
        <begin position="118"/>
        <end position="136"/>
    </location>
</feature>
<dbReference type="Proteomes" id="UP000186851">
    <property type="component" value="Chromosome"/>
</dbReference>
<feature type="transmembrane region" description="Helical" evidence="1">
    <location>
        <begin position="84"/>
        <end position="106"/>
    </location>
</feature>
<dbReference type="EMBL" id="CP091871">
    <property type="protein sequence ID" value="WEU40158.1"/>
    <property type="molecule type" value="Genomic_DNA"/>
</dbReference>
<evidence type="ECO:0000256" key="1">
    <source>
        <dbReference type="SAM" id="Phobius"/>
    </source>
</evidence>
<feature type="transmembrane region" description="Helical" evidence="1">
    <location>
        <begin position="58"/>
        <end position="78"/>
    </location>
</feature>
<reference evidence="2" key="1">
    <citation type="journal article" date="2017" name="Nature">
        <title>Asgard archaea illuminate the origin of eukaryotic cellular complexity.</title>
        <authorList>
            <person name="Zaremba-Niedzwiedzka K."/>
            <person name="Caceres E.F."/>
            <person name="Saw J.H."/>
            <person name="Backstrom D."/>
            <person name="Juzokaite L."/>
            <person name="Vancaester E."/>
            <person name="Seitz K.W."/>
            <person name="Anantharaman K."/>
            <person name="Starnawski P."/>
            <person name="Kjeldsen K.U."/>
            <person name="Scott M.B."/>
            <person name="Nunoura T."/>
            <person name="Banfield J.F."/>
            <person name="Schramm A."/>
            <person name="Baker B.J."/>
            <person name="Spang A."/>
            <person name="Ettema T.J.G."/>
        </authorList>
    </citation>
    <scope>NUCLEOTIDE SEQUENCE</scope>
    <source>
        <strain evidence="2">LCB_4</strain>
    </source>
</reference>